<organism evidence="2 3">
    <name type="scientific">Actinopolymorpha rutila</name>
    <dbReference type="NCBI Taxonomy" id="446787"/>
    <lineage>
        <taxon>Bacteria</taxon>
        <taxon>Bacillati</taxon>
        <taxon>Actinomycetota</taxon>
        <taxon>Actinomycetes</taxon>
        <taxon>Propionibacteriales</taxon>
        <taxon>Actinopolymorphaceae</taxon>
        <taxon>Actinopolymorpha</taxon>
    </lineage>
</organism>
<dbReference type="Proteomes" id="UP000579605">
    <property type="component" value="Unassembled WGS sequence"/>
</dbReference>
<protein>
    <submittedName>
        <fullName evidence="2">Uncharacterized protein</fullName>
    </submittedName>
</protein>
<dbReference type="AlphaFoldDB" id="A0A852ZG18"/>
<name>A0A852ZG18_9ACTN</name>
<evidence type="ECO:0000313" key="3">
    <source>
        <dbReference type="Proteomes" id="UP000579605"/>
    </source>
</evidence>
<accession>A0A852ZG18</accession>
<comment type="caution">
    <text evidence="2">The sequence shown here is derived from an EMBL/GenBank/DDBJ whole genome shotgun (WGS) entry which is preliminary data.</text>
</comment>
<proteinExistence type="predicted"/>
<feature type="region of interest" description="Disordered" evidence="1">
    <location>
        <begin position="1"/>
        <end position="29"/>
    </location>
</feature>
<reference evidence="2 3" key="1">
    <citation type="submission" date="2020-07" db="EMBL/GenBank/DDBJ databases">
        <title>Sequencing the genomes of 1000 actinobacteria strains.</title>
        <authorList>
            <person name="Klenk H.-P."/>
        </authorList>
    </citation>
    <scope>NUCLEOTIDE SEQUENCE [LARGE SCALE GENOMIC DNA]</scope>
    <source>
        <strain evidence="2 3">DSM 18448</strain>
    </source>
</reference>
<gene>
    <name evidence="2" type="ORF">F4554_001217</name>
</gene>
<evidence type="ECO:0000313" key="2">
    <source>
        <dbReference type="EMBL" id="NYH88579.1"/>
    </source>
</evidence>
<sequence>MTGWVGLGKSEEEARGIIDQLGADERKPA</sequence>
<evidence type="ECO:0000256" key="1">
    <source>
        <dbReference type="SAM" id="MobiDB-lite"/>
    </source>
</evidence>
<dbReference type="EMBL" id="JACBZH010000001">
    <property type="protein sequence ID" value="NYH88579.1"/>
    <property type="molecule type" value="Genomic_DNA"/>
</dbReference>
<keyword evidence="3" id="KW-1185">Reference proteome</keyword>